<feature type="transmembrane region" description="Helical" evidence="8">
    <location>
        <begin position="382"/>
        <end position="406"/>
    </location>
</feature>
<evidence type="ECO:0000256" key="3">
    <source>
        <dbReference type="ARBA" id="ARBA00022448"/>
    </source>
</evidence>
<dbReference type="Gene3D" id="1.10.3430.10">
    <property type="entry name" value="Ammonium transporter AmtB like domains"/>
    <property type="match status" value="1"/>
</dbReference>
<feature type="transmembrane region" description="Helical" evidence="8">
    <location>
        <begin position="271"/>
        <end position="296"/>
    </location>
</feature>
<evidence type="ECO:0000256" key="7">
    <source>
        <dbReference type="ARBA" id="ARBA00023177"/>
    </source>
</evidence>
<dbReference type="KEGG" id="paa:Paes_1341"/>
<evidence type="ECO:0000256" key="5">
    <source>
        <dbReference type="ARBA" id="ARBA00022989"/>
    </source>
</evidence>
<dbReference type="PROSITE" id="PS01219">
    <property type="entry name" value="AMMONIUM_TRANSP"/>
    <property type="match status" value="1"/>
</dbReference>
<keyword evidence="6 8" id="KW-0472">Membrane</keyword>
<dbReference type="Proteomes" id="UP000002725">
    <property type="component" value="Chromosome"/>
</dbReference>
<dbReference type="eggNOG" id="COG0004">
    <property type="taxonomic scope" value="Bacteria"/>
</dbReference>
<evidence type="ECO:0000259" key="10">
    <source>
        <dbReference type="Pfam" id="PF00909"/>
    </source>
</evidence>
<dbReference type="SUPFAM" id="SSF111352">
    <property type="entry name" value="Ammonium transporter"/>
    <property type="match status" value="1"/>
</dbReference>
<feature type="chain" id="PRO_5002822673" description="Ammonium transporter" evidence="9">
    <location>
        <begin position="29"/>
        <end position="442"/>
    </location>
</feature>
<dbReference type="RefSeq" id="WP_012505897.1">
    <property type="nucleotide sequence ID" value="NC_011059.1"/>
</dbReference>
<evidence type="ECO:0000256" key="2">
    <source>
        <dbReference type="ARBA" id="ARBA00005887"/>
    </source>
</evidence>
<reference evidence="11" key="1">
    <citation type="submission" date="2008-06" db="EMBL/GenBank/DDBJ databases">
        <title>Complete sequence of chromosome of Prosthecochloris aestuarii DSM 271.</title>
        <authorList>
            <consortium name="US DOE Joint Genome Institute"/>
            <person name="Lucas S."/>
            <person name="Copeland A."/>
            <person name="Lapidus A."/>
            <person name="Glavina del Rio T."/>
            <person name="Dalin E."/>
            <person name="Tice H."/>
            <person name="Bruce D."/>
            <person name="Goodwin L."/>
            <person name="Pitluck S."/>
            <person name="Schmutz J."/>
            <person name="Larimer F."/>
            <person name="Land M."/>
            <person name="Hauser L."/>
            <person name="Kyrpides N."/>
            <person name="Anderson I."/>
            <person name="Liu Z."/>
            <person name="Li T."/>
            <person name="Zhao F."/>
            <person name="Overmann J."/>
            <person name="Bryant D.A."/>
            <person name="Richardson P."/>
        </authorList>
    </citation>
    <scope>NUCLEOTIDE SEQUENCE [LARGE SCALE GENOMIC DNA]</scope>
    <source>
        <strain evidence="11">DSM 271</strain>
    </source>
</reference>
<accession>B4S8H6</accession>
<keyword evidence="3 8" id="KW-0813">Transport</keyword>
<feature type="transmembrane region" description="Helical" evidence="8">
    <location>
        <begin position="136"/>
        <end position="156"/>
    </location>
</feature>
<dbReference type="Pfam" id="PF00909">
    <property type="entry name" value="Ammonium_transp"/>
    <property type="match status" value="1"/>
</dbReference>
<dbReference type="PANTHER" id="PTHR11730:SF62">
    <property type="entry name" value="AMMONIUM TRANSPORTER SLL1017-RELATED"/>
    <property type="match status" value="1"/>
</dbReference>
<comment type="similarity">
    <text evidence="2 8">Belongs to the ammonia transporter channel (TC 1.A.11.2) family.</text>
</comment>
<dbReference type="InterPro" id="IPR001905">
    <property type="entry name" value="Ammonium_transpt"/>
</dbReference>
<dbReference type="GO" id="GO:0097272">
    <property type="term" value="P:ammonium homeostasis"/>
    <property type="evidence" value="ECO:0007669"/>
    <property type="project" value="TreeGrafter"/>
</dbReference>
<proteinExistence type="inferred from homology"/>
<protein>
    <recommendedName>
        <fullName evidence="8">Ammonium transporter</fullName>
    </recommendedName>
</protein>
<feature type="domain" description="Ammonium transporter AmtB-like" evidence="10">
    <location>
        <begin position="46"/>
        <end position="433"/>
    </location>
</feature>
<comment type="caution">
    <text evidence="8">Lacks conserved residue(s) required for the propagation of feature annotation.</text>
</comment>
<dbReference type="HOGENOM" id="CLU_000445_33_1_10"/>
<feature type="transmembrane region" description="Helical" evidence="8">
    <location>
        <begin position="163"/>
        <end position="184"/>
    </location>
</feature>
<evidence type="ECO:0000256" key="4">
    <source>
        <dbReference type="ARBA" id="ARBA00022692"/>
    </source>
</evidence>
<dbReference type="NCBIfam" id="TIGR00836">
    <property type="entry name" value="amt"/>
    <property type="match status" value="1"/>
</dbReference>
<evidence type="ECO:0000313" key="12">
    <source>
        <dbReference type="Proteomes" id="UP000002725"/>
    </source>
</evidence>
<name>B4S8H6_PROA2</name>
<dbReference type="PANTHER" id="PTHR11730">
    <property type="entry name" value="AMMONIUM TRANSPORTER"/>
    <property type="match status" value="1"/>
</dbReference>
<sequence length="442" mass="46396">MKRHVKAPILLTLGLLLAGVISGPPLFAAEATDAASVNAYAIDNMFLFLCAVLVLFMQAGFALVESGLNSAKNTVNILFKNMMDLGLGVILFYIIGYGLMYPGDAFSGGWFGFSGFGIGVESPEAVGGNLHPAVDFLFQVAFAATAATIVSGAVAGRMKFEAYLIYSAVITAFVYPISGFWKWGGGWLNELGFYDFAGSLVVHALGGFAALAAAIVLGPRIGRFNADGSPNAMPGHNLALSTLGVFILLIGWFGFNPGSQLAIAGAANTDIVMIIATNTLLAAAAGSVLAMIFAWILFKKPDLTMAMNGLLGGLVGITANCDSVTYNEALIIGAVAGILVVLGVKLLDMLKIDDPVGAWPVHGLNGVWGGLATGIFGGHPMVAQIIGSIAIPVWGFVTMLVLFLILKMMGILRVSREDEMKGLDISEHEEEAYHGFQIFSTQ</sequence>
<evidence type="ECO:0000256" key="8">
    <source>
        <dbReference type="RuleBase" id="RU362002"/>
    </source>
</evidence>
<keyword evidence="9" id="KW-0732">Signal</keyword>
<dbReference type="GO" id="GO:0008519">
    <property type="term" value="F:ammonium channel activity"/>
    <property type="evidence" value="ECO:0007669"/>
    <property type="project" value="InterPro"/>
</dbReference>
<feature type="signal peptide" evidence="9">
    <location>
        <begin position="1"/>
        <end position="28"/>
    </location>
</feature>
<dbReference type="InterPro" id="IPR024041">
    <property type="entry name" value="NH4_transpt_AmtB-like_dom"/>
</dbReference>
<dbReference type="EMBL" id="CP001108">
    <property type="protein sequence ID" value="ACF46363.1"/>
    <property type="molecule type" value="Genomic_DNA"/>
</dbReference>
<feature type="transmembrane region" description="Helical" evidence="8">
    <location>
        <begin position="238"/>
        <end position="255"/>
    </location>
</feature>
<organism evidence="11 12">
    <name type="scientific">Prosthecochloris aestuarii (strain DSM 271 / SK 413)</name>
    <dbReference type="NCBI Taxonomy" id="290512"/>
    <lineage>
        <taxon>Bacteria</taxon>
        <taxon>Pseudomonadati</taxon>
        <taxon>Chlorobiota</taxon>
        <taxon>Chlorobiia</taxon>
        <taxon>Chlorobiales</taxon>
        <taxon>Chlorobiaceae</taxon>
        <taxon>Prosthecochloris</taxon>
    </lineage>
</organism>
<comment type="subcellular location">
    <subcellularLocation>
        <location evidence="8">Cell membrane</location>
        <topology evidence="8">Multi-pass membrane protein</topology>
    </subcellularLocation>
    <subcellularLocation>
        <location evidence="1">Membrane</location>
        <topology evidence="1">Multi-pass membrane protein</topology>
    </subcellularLocation>
</comment>
<evidence type="ECO:0000256" key="1">
    <source>
        <dbReference type="ARBA" id="ARBA00004141"/>
    </source>
</evidence>
<dbReference type="InterPro" id="IPR002229">
    <property type="entry name" value="RhesusRHD"/>
</dbReference>
<feature type="transmembrane region" description="Helical" evidence="8">
    <location>
        <begin position="325"/>
        <end position="344"/>
    </location>
</feature>
<gene>
    <name evidence="11" type="ordered locus">Paes_1341</name>
</gene>
<dbReference type="InterPro" id="IPR029020">
    <property type="entry name" value="Ammonium/urea_transptr"/>
</dbReference>
<keyword evidence="5 8" id="KW-1133">Transmembrane helix</keyword>
<evidence type="ECO:0000256" key="6">
    <source>
        <dbReference type="ARBA" id="ARBA00023136"/>
    </source>
</evidence>
<dbReference type="STRING" id="290512.Paes_1341"/>
<evidence type="ECO:0000313" key="11">
    <source>
        <dbReference type="EMBL" id="ACF46363.1"/>
    </source>
</evidence>
<evidence type="ECO:0000256" key="9">
    <source>
        <dbReference type="SAM" id="SignalP"/>
    </source>
</evidence>
<dbReference type="InterPro" id="IPR018047">
    <property type="entry name" value="Ammonium_transpt_CS"/>
</dbReference>
<feature type="transmembrane region" description="Helical" evidence="8">
    <location>
        <begin position="44"/>
        <end position="64"/>
    </location>
</feature>
<dbReference type="GO" id="GO:0005886">
    <property type="term" value="C:plasma membrane"/>
    <property type="evidence" value="ECO:0007669"/>
    <property type="project" value="UniProtKB-SubCell"/>
</dbReference>
<keyword evidence="12" id="KW-1185">Reference proteome</keyword>
<dbReference type="AlphaFoldDB" id="B4S8H6"/>
<keyword evidence="7 8" id="KW-0924">Ammonia transport</keyword>
<dbReference type="PRINTS" id="PR00342">
    <property type="entry name" value="RHESUSRHD"/>
</dbReference>
<feature type="transmembrane region" description="Helical" evidence="8">
    <location>
        <begin position="85"/>
        <end position="103"/>
    </location>
</feature>
<feature type="transmembrane region" description="Helical" evidence="8">
    <location>
        <begin position="196"/>
        <end position="217"/>
    </location>
</feature>
<keyword evidence="4 8" id="KW-0812">Transmembrane</keyword>